<feature type="transmembrane region" description="Helical" evidence="1">
    <location>
        <begin position="7"/>
        <end position="27"/>
    </location>
</feature>
<comment type="caution">
    <text evidence="2">The sequence shown here is derived from an EMBL/GenBank/DDBJ whole genome shotgun (WGS) entry which is preliminary data.</text>
</comment>
<evidence type="ECO:0008006" key="4">
    <source>
        <dbReference type="Google" id="ProtNLM"/>
    </source>
</evidence>
<keyword evidence="1" id="KW-0472">Membrane</keyword>
<name>A0A2G8TBW4_9BURK</name>
<dbReference type="RefSeq" id="WP_099790980.1">
    <property type="nucleotide sequence ID" value="NZ_JBHLYV010000019.1"/>
</dbReference>
<proteinExistence type="predicted"/>
<dbReference type="EMBL" id="PDOC01000013">
    <property type="protein sequence ID" value="PIL43546.1"/>
    <property type="molecule type" value="Genomic_DNA"/>
</dbReference>
<evidence type="ECO:0000256" key="1">
    <source>
        <dbReference type="SAM" id="Phobius"/>
    </source>
</evidence>
<dbReference type="Proteomes" id="UP000230390">
    <property type="component" value="Unassembled WGS sequence"/>
</dbReference>
<keyword evidence="1" id="KW-1133">Transmembrane helix</keyword>
<dbReference type="Pfam" id="PF11174">
    <property type="entry name" value="DUF2970"/>
    <property type="match status" value="1"/>
</dbReference>
<protein>
    <recommendedName>
        <fullName evidence="4">DUF2970 domain-containing protein</fullName>
    </recommendedName>
</protein>
<dbReference type="AlphaFoldDB" id="A0A2G8TBW4"/>
<organism evidence="2 3">
    <name type="scientific">Massilia eurypsychrophila</name>
    <dbReference type="NCBI Taxonomy" id="1485217"/>
    <lineage>
        <taxon>Bacteria</taxon>
        <taxon>Pseudomonadati</taxon>
        <taxon>Pseudomonadota</taxon>
        <taxon>Betaproteobacteria</taxon>
        <taxon>Burkholderiales</taxon>
        <taxon>Oxalobacteraceae</taxon>
        <taxon>Telluria group</taxon>
        <taxon>Massilia</taxon>
    </lineage>
</organism>
<keyword evidence="1" id="KW-0812">Transmembrane</keyword>
<dbReference type="InterPro" id="IPR021344">
    <property type="entry name" value="DUF2970"/>
</dbReference>
<gene>
    <name evidence="2" type="ORF">CR105_18755</name>
</gene>
<accession>A0A2G8TBW4</accession>
<evidence type="ECO:0000313" key="2">
    <source>
        <dbReference type="EMBL" id="PIL43546.1"/>
    </source>
</evidence>
<sequence>MGQQDRTIKTASFFGTIKAVLCAFAGIRKSGDLKFHPVYIVAAGLLGVAVFVSLLILIVRSVV</sequence>
<keyword evidence="3" id="KW-1185">Reference proteome</keyword>
<reference evidence="2 3" key="1">
    <citation type="submission" date="2017-10" db="EMBL/GenBank/DDBJ databases">
        <title>Massilia psychrophilum sp. nov., a novel purple-pigmented bacterium isolated from Tianshan glacier, Xinjiang Municipality, China.</title>
        <authorList>
            <person name="Wang H."/>
        </authorList>
    </citation>
    <scope>NUCLEOTIDE SEQUENCE [LARGE SCALE GENOMIC DNA]</scope>
    <source>
        <strain evidence="2 3">JCM 30074</strain>
    </source>
</reference>
<feature type="transmembrane region" description="Helical" evidence="1">
    <location>
        <begin position="39"/>
        <end position="59"/>
    </location>
</feature>
<evidence type="ECO:0000313" key="3">
    <source>
        <dbReference type="Proteomes" id="UP000230390"/>
    </source>
</evidence>